<evidence type="ECO:0000313" key="4">
    <source>
        <dbReference type="Proteomes" id="UP000619260"/>
    </source>
</evidence>
<keyword evidence="3" id="KW-0282">Flagellum</keyword>
<feature type="region of interest" description="Disordered" evidence="1">
    <location>
        <begin position="1"/>
        <end position="26"/>
    </location>
</feature>
<name>A0A8J3YNX1_9ACTN</name>
<comment type="caution">
    <text evidence="3">The sequence shown here is derived from an EMBL/GenBank/DDBJ whole genome shotgun (WGS) entry which is preliminary data.</text>
</comment>
<dbReference type="RefSeq" id="WP_203902162.1">
    <property type="nucleotide sequence ID" value="NZ_BOPF01000022.1"/>
</dbReference>
<protein>
    <submittedName>
        <fullName evidence="3">Flagellar biosynthesis protein FlhB</fullName>
    </submittedName>
</protein>
<proteinExistence type="predicted"/>
<dbReference type="InterPro" id="IPR006135">
    <property type="entry name" value="T3SS_substrate_exporter"/>
</dbReference>
<dbReference type="GO" id="GO:0009306">
    <property type="term" value="P:protein secretion"/>
    <property type="evidence" value="ECO:0007669"/>
    <property type="project" value="InterPro"/>
</dbReference>
<keyword evidence="2" id="KW-0472">Membrane</keyword>
<dbReference type="Pfam" id="PF01312">
    <property type="entry name" value="Bac_export_2"/>
    <property type="match status" value="1"/>
</dbReference>
<dbReference type="PANTHER" id="PTHR30531:SF12">
    <property type="entry name" value="FLAGELLAR BIOSYNTHETIC PROTEIN FLHB"/>
    <property type="match status" value="1"/>
</dbReference>
<accession>A0A8J3YNX1</accession>
<keyword evidence="3" id="KW-0966">Cell projection</keyword>
<organism evidence="3 4">
    <name type="scientific">Virgisporangium aliadipatigenens</name>
    <dbReference type="NCBI Taxonomy" id="741659"/>
    <lineage>
        <taxon>Bacteria</taxon>
        <taxon>Bacillati</taxon>
        <taxon>Actinomycetota</taxon>
        <taxon>Actinomycetes</taxon>
        <taxon>Micromonosporales</taxon>
        <taxon>Micromonosporaceae</taxon>
        <taxon>Virgisporangium</taxon>
    </lineage>
</organism>
<keyword evidence="4" id="KW-1185">Reference proteome</keyword>
<sequence length="359" mass="38798">MAGEKTEKPTPQRKKKAIQEGQIPKTPDLGAWSGMLAASFLVPMALRSTMERGAELLRTATRFTEDPDPAEALELLRTAMLGAAAAVAPLALGMLVIGVAASGAQGGIHFSSKLLMPKFSRLNPLPGIKRAFGGQALWESFKITVKTAVVGWVLYAVAKDLVPTLMAAGTMPLTSIMPLVADKSVELMRYAAGAGLAMAAADYAMARRRINKQIYMTKEEVKQEHKQSEGDPHVKNAIRSRMMAMSRNRMMAEVPQADVIVVNPTHVSVALRYEPTKGAPRVVAKGVNLIALRIRETAAEHRVPMVEDVQLARTLYKAVEIGQEIPPELYVAVARVLAFIMSLRSRGSAAGLHRTPSSV</sequence>
<dbReference type="PANTHER" id="PTHR30531">
    <property type="entry name" value="FLAGELLAR BIOSYNTHETIC PROTEIN FLHB"/>
    <property type="match status" value="1"/>
</dbReference>
<evidence type="ECO:0000256" key="2">
    <source>
        <dbReference type="SAM" id="Phobius"/>
    </source>
</evidence>
<dbReference type="EMBL" id="BOPF01000022">
    <property type="protein sequence ID" value="GIJ48676.1"/>
    <property type="molecule type" value="Genomic_DNA"/>
</dbReference>
<dbReference type="Gene3D" id="3.40.1690.10">
    <property type="entry name" value="secretion proteins EscU"/>
    <property type="match status" value="1"/>
</dbReference>
<dbReference type="Proteomes" id="UP000619260">
    <property type="component" value="Unassembled WGS sequence"/>
</dbReference>
<reference evidence="3" key="1">
    <citation type="submission" date="2021-01" db="EMBL/GenBank/DDBJ databases">
        <title>Whole genome shotgun sequence of Virgisporangium aliadipatigenens NBRC 105644.</title>
        <authorList>
            <person name="Komaki H."/>
            <person name="Tamura T."/>
        </authorList>
    </citation>
    <scope>NUCLEOTIDE SEQUENCE</scope>
    <source>
        <strain evidence="3">NBRC 105644</strain>
    </source>
</reference>
<dbReference type="InterPro" id="IPR029025">
    <property type="entry name" value="T3SS_substrate_exporter_C"/>
</dbReference>
<keyword evidence="2" id="KW-0812">Transmembrane</keyword>
<dbReference type="PRINTS" id="PR00950">
    <property type="entry name" value="TYPE3IMSPROT"/>
</dbReference>
<keyword evidence="2" id="KW-1133">Transmembrane helix</keyword>
<keyword evidence="3" id="KW-0969">Cilium</keyword>
<dbReference type="GO" id="GO:0005886">
    <property type="term" value="C:plasma membrane"/>
    <property type="evidence" value="ECO:0007669"/>
    <property type="project" value="TreeGrafter"/>
</dbReference>
<dbReference type="SUPFAM" id="SSF160544">
    <property type="entry name" value="EscU C-terminal domain-like"/>
    <property type="match status" value="1"/>
</dbReference>
<gene>
    <name evidence="3" type="primary">flhB</name>
    <name evidence="3" type="ORF">Val02_55620</name>
</gene>
<dbReference type="Gene3D" id="6.10.250.2080">
    <property type="match status" value="1"/>
</dbReference>
<feature type="compositionally biased region" description="Basic and acidic residues" evidence="1">
    <location>
        <begin position="1"/>
        <end position="10"/>
    </location>
</feature>
<evidence type="ECO:0000313" key="3">
    <source>
        <dbReference type="EMBL" id="GIJ48676.1"/>
    </source>
</evidence>
<dbReference type="AlphaFoldDB" id="A0A8J3YNX1"/>
<evidence type="ECO:0000256" key="1">
    <source>
        <dbReference type="SAM" id="MobiDB-lite"/>
    </source>
</evidence>
<feature type="transmembrane region" description="Helical" evidence="2">
    <location>
        <begin position="81"/>
        <end position="104"/>
    </location>
</feature>